<dbReference type="InterPro" id="IPR050300">
    <property type="entry name" value="GDXG_lipolytic_enzyme"/>
</dbReference>
<dbReference type="PANTHER" id="PTHR48081">
    <property type="entry name" value="AB HYDROLASE SUPERFAMILY PROTEIN C4A8.06C"/>
    <property type="match status" value="1"/>
</dbReference>
<gene>
    <name evidence="3" type="ORF">B0T16DRAFT_424073</name>
</gene>
<dbReference type="SUPFAM" id="SSF53474">
    <property type="entry name" value="alpha/beta-Hydrolases"/>
    <property type="match status" value="1"/>
</dbReference>
<feature type="domain" description="Alpha/beta hydrolase fold-3" evidence="2">
    <location>
        <begin position="133"/>
        <end position="338"/>
    </location>
</feature>
<evidence type="ECO:0000313" key="4">
    <source>
        <dbReference type="Proteomes" id="UP001174936"/>
    </source>
</evidence>
<dbReference type="Proteomes" id="UP001174936">
    <property type="component" value="Unassembled WGS sequence"/>
</dbReference>
<name>A0AA40CZK0_9PEZI</name>
<evidence type="ECO:0000313" key="3">
    <source>
        <dbReference type="EMBL" id="KAK0654874.1"/>
    </source>
</evidence>
<evidence type="ECO:0000259" key="2">
    <source>
        <dbReference type="Pfam" id="PF07859"/>
    </source>
</evidence>
<dbReference type="InterPro" id="IPR013094">
    <property type="entry name" value="AB_hydrolase_3"/>
</dbReference>
<dbReference type="Pfam" id="PF07859">
    <property type="entry name" value="Abhydrolase_3"/>
    <property type="match status" value="1"/>
</dbReference>
<evidence type="ECO:0000256" key="1">
    <source>
        <dbReference type="ARBA" id="ARBA00022801"/>
    </source>
</evidence>
<dbReference type="Gene3D" id="3.40.50.1820">
    <property type="entry name" value="alpha/beta hydrolase"/>
    <property type="match status" value="1"/>
</dbReference>
<keyword evidence="1 3" id="KW-0378">Hydrolase</keyword>
<dbReference type="InterPro" id="IPR029058">
    <property type="entry name" value="AB_hydrolase_fold"/>
</dbReference>
<dbReference type="AlphaFoldDB" id="A0AA40CZK0"/>
<sequence>MSTAHQPSSAADLSLLDWASFAVAIPVFLSRWLTSFAFQNHGVLHWRQKFALAFLRTQRASFPTRILRWQVRRTSTGTAITQYCAKHQIPHAAIALSPETTSHHPDLRVPSPTLHVLKGAHPFSGNDENGPTLLYFHGGGYVNPLRAAAHMPFILACAGATNPPCSQAIILEYALAPEHPYPAQLVQCLAAVRYLIEDMSIAPGKIILVGDSAGGQLIGAVFAHLVKPSPYFPVLKLRKGERFHAAAMVSPFTRLPADWRTGSYKENEKRDYLTWKQVGEFKEAWGAKDDEVWANLCGLEGERRMWKGVFEGEGRLVDKTLITVGTAEVFLDDCRVFAVEDVGAEVVKVRRGDDGGKVKGKRLLLVECQDEAHVQVALDSVMGFKDGSMMRSIIGWLSGI</sequence>
<keyword evidence="4" id="KW-1185">Reference proteome</keyword>
<dbReference type="GO" id="GO:0016787">
    <property type="term" value="F:hydrolase activity"/>
    <property type="evidence" value="ECO:0007669"/>
    <property type="project" value="UniProtKB-KW"/>
</dbReference>
<dbReference type="PANTHER" id="PTHR48081:SF18">
    <property type="entry name" value="ALPHA_BETA HYDROLASE FOLD-3 DOMAIN-CONTAINING PROTEIN"/>
    <property type="match status" value="1"/>
</dbReference>
<comment type="caution">
    <text evidence="3">The sequence shown here is derived from an EMBL/GenBank/DDBJ whole genome shotgun (WGS) entry which is preliminary data.</text>
</comment>
<accession>A0AA40CZK0</accession>
<dbReference type="EMBL" id="JAULSV010000001">
    <property type="protein sequence ID" value="KAK0654874.1"/>
    <property type="molecule type" value="Genomic_DNA"/>
</dbReference>
<proteinExistence type="predicted"/>
<reference evidence="3" key="1">
    <citation type="submission" date="2023-06" db="EMBL/GenBank/DDBJ databases">
        <title>Genome-scale phylogeny and comparative genomics of the fungal order Sordariales.</title>
        <authorList>
            <consortium name="Lawrence Berkeley National Laboratory"/>
            <person name="Hensen N."/>
            <person name="Bonometti L."/>
            <person name="Westerberg I."/>
            <person name="Brannstrom I.O."/>
            <person name="Guillou S."/>
            <person name="Cros-Aarteil S."/>
            <person name="Calhoun S."/>
            <person name="Haridas S."/>
            <person name="Kuo A."/>
            <person name="Mondo S."/>
            <person name="Pangilinan J."/>
            <person name="Riley R."/>
            <person name="Labutti K."/>
            <person name="Andreopoulos B."/>
            <person name="Lipzen A."/>
            <person name="Chen C."/>
            <person name="Yanf M."/>
            <person name="Daum C."/>
            <person name="Ng V."/>
            <person name="Clum A."/>
            <person name="Steindorff A."/>
            <person name="Ohm R."/>
            <person name="Martin F."/>
            <person name="Silar P."/>
            <person name="Natvig D."/>
            <person name="Lalanne C."/>
            <person name="Gautier V."/>
            <person name="Ament-Velasquez S.L."/>
            <person name="Kruys A."/>
            <person name="Hutchinson M.I."/>
            <person name="Powell A.J."/>
            <person name="Barry K."/>
            <person name="Miller A.N."/>
            <person name="Grigoriev I.V."/>
            <person name="Debuchy R."/>
            <person name="Gladieux P."/>
            <person name="Thoren M.H."/>
            <person name="Johannesson H."/>
        </authorList>
    </citation>
    <scope>NUCLEOTIDE SEQUENCE</scope>
    <source>
        <strain evidence="3">SMH2532-1</strain>
    </source>
</reference>
<organism evidence="3 4">
    <name type="scientific">Cercophora newfieldiana</name>
    <dbReference type="NCBI Taxonomy" id="92897"/>
    <lineage>
        <taxon>Eukaryota</taxon>
        <taxon>Fungi</taxon>
        <taxon>Dikarya</taxon>
        <taxon>Ascomycota</taxon>
        <taxon>Pezizomycotina</taxon>
        <taxon>Sordariomycetes</taxon>
        <taxon>Sordariomycetidae</taxon>
        <taxon>Sordariales</taxon>
        <taxon>Lasiosphaeriaceae</taxon>
        <taxon>Cercophora</taxon>
    </lineage>
</organism>
<protein>
    <submittedName>
        <fullName evidence="3">Alpha/Beta hydrolase protein</fullName>
    </submittedName>
</protein>